<dbReference type="EMBL" id="MU157830">
    <property type="protein sequence ID" value="KAF9532726.1"/>
    <property type="molecule type" value="Genomic_DNA"/>
</dbReference>
<keyword evidence="1" id="KW-0812">Transmembrane</keyword>
<reference evidence="2" key="1">
    <citation type="submission" date="2020-11" db="EMBL/GenBank/DDBJ databases">
        <authorList>
            <consortium name="DOE Joint Genome Institute"/>
            <person name="Ahrendt S."/>
            <person name="Riley R."/>
            <person name="Andreopoulos W."/>
            <person name="Labutti K."/>
            <person name="Pangilinan J."/>
            <person name="Ruiz-Duenas F.J."/>
            <person name="Barrasa J.M."/>
            <person name="Sanchez-Garcia M."/>
            <person name="Camarero S."/>
            <person name="Miyauchi S."/>
            <person name="Serrano A."/>
            <person name="Linde D."/>
            <person name="Babiker R."/>
            <person name="Drula E."/>
            <person name="Ayuso-Fernandez I."/>
            <person name="Pacheco R."/>
            <person name="Padilla G."/>
            <person name="Ferreira P."/>
            <person name="Barriuso J."/>
            <person name="Kellner H."/>
            <person name="Castanera R."/>
            <person name="Alfaro M."/>
            <person name="Ramirez L."/>
            <person name="Pisabarro A.G."/>
            <person name="Kuo A."/>
            <person name="Tritt A."/>
            <person name="Lipzen A."/>
            <person name="He G."/>
            <person name="Yan M."/>
            <person name="Ng V."/>
            <person name="Cullen D."/>
            <person name="Martin F."/>
            <person name="Rosso M.-N."/>
            <person name="Henrissat B."/>
            <person name="Hibbett D."/>
            <person name="Martinez A.T."/>
            <person name="Grigoriev I.V."/>
        </authorList>
    </citation>
    <scope>NUCLEOTIDE SEQUENCE</scope>
    <source>
        <strain evidence="2">CBS 506.95</strain>
    </source>
</reference>
<keyword evidence="1" id="KW-1133">Transmembrane helix</keyword>
<gene>
    <name evidence="2" type="ORF">CPB83DRAFT_579373</name>
</gene>
<dbReference type="OrthoDB" id="3053610at2759"/>
<dbReference type="AlphaFoldDB" id="A0A9P6JTS6"/>
<comment type="caution">
    <text evidence="2">The sequence shown here is derived from an EMBL/GenBank/DDBJ whole genome shotgun (WGS) entry which is preliminary data.</text>
</comment>
<keyword evidence="3" id="KW-1185">Reference proteome</keyword>
<keyword evidence="1" id="KW-0472">Membrane</keyword>
<sequence length="156" mass="17920">MCRRMHSRVGRWTGTPNPYANEPWRHTYSQMAKKTPFLVSTTIVQGSGAALSDKVISARLCWIFHKNKSEITKHFLNITSNYRTNSMINDLITYAINRAIATGVWPRCMLLTVLLVMFPIVHLRRLDVLLCNLFYLQAHRSQPVNTSANSQIPRSM</sequence>
<evidence type="ECO:0000256" key="1">
    <source>
        <dbReference type="SAM" id="Phobius"/>
    </source>
</evidence>
<accession>A0A9P6JTS6</accession>
<feature type="transmembrane region" description="Helical" evidence="1">
    <location>
        <begin position="104"/>
        <end position="123"/>
    </location>
</feature>
<organism evidence="2 3">
    <name type="scientific">Crepidotus variabilis</name>
    <dbReference type="NCBI Taxonomy" id="179855"/>
    <lineage>
        <taxon>Eukaryota</taxon>
        <taxon>Fungi</taxon>
        <taxon>Dikarya</taxon>
        <taxon>Basidiomycota</taxon>
        <taxon>Agaricomycotina</taxon>
        <taxon>Agaricomycetes</taxon>
        <taxon>Agaricomycetidae</taxon>
        <taxon>Agaricales</taxon>
        <taxon>Agaricineae</taxon>
        <taxon>Crepidotaceae</taxon>
        <taxon>Crepidotus</taxon>
    </lineage>
</organism>
<name>A0A9P6JTS6_9AGAR</name>
<evidence type="ECO:0000313" key="2">
    <source>
        <dbReference type="EMBL" id="KAF9532726.1"/>
    </source>
</evidence>
<protein>
    <submittedName>
        <fullName evidence="2">Uncharacterized protein</fullName>
    </submittedName>
</protein>
<evidence type="ECO:0000313" key="3">
    <source>
        <dbReference type="Proteomes" id="UP000807306"/>
    </source>
</evidence>
<proteinExistence type="predicted"/>
<dbReference type="Proteomes" id="UP000807306">
    <property type="component" value="Unassembled WGS sequence"/>
</dbReference>